<evidence type="ECO:0000313" key="1">
    <source>
        <dbReference type="EMBL" id="XDJ57191.1"/>
    </source>
</evidence>
<dbReference type="SUPFAM" id="SSF51621">
    <property type="entry name" value="Phosphoenolpyruvate/pyruvate domain"/>
    <property type="match status" value="1"/>
</dbReference>
<evidence type="ECO:0000313" key="4">
    <source>
        <dbReference type="EMBL" id="XDJ87925.1"/>
    </source>
</evidence>
<dbReference type="EMBL" id="CP158263">
    <property type="protein sequence ID" value="XDJ72326.1"/>
    <property type="molecule type" value="Genomic_DNA"/>
</dbReference>
<dbReference type="PANTHER" id="PTHR42905">
    <property type="entry name" value="PHOSPHOENOLPYRUVATE CARBOXYLASE"/>
    <property type="match status" value="1"/>
</dbReference>
<dbReference type="InterPro" id="IPR039556">
    <property type="entry name" value="ICL/PEPM"/>
</dbReference>
<dbReference type="Gene3D" id="3.20.20.60">
    <property type="entry name" value="Phosphoenolpyruvate-binding domains"/>
    <property type="match status" value="1"/>
</dbReference>
<keyword evidence="1" id="KW-0456">Lyase</keyword>
<dbReference type="EMBL" id="CP158270">
    <property type="protein sequence ID" value="XDJ91869.1"/>
    <property type="molecule type" value="Genomic_DNA"/>
</dbReference>
<name>A0AB39DPK5_9BURK</name>
<dbReference type="EMBL" id="CP158273">
    <property type="protein sequence ID" value="XDJ96238.1"/>
    <property type="molecule type" value="Genomic_DNA"/>
</dbReference>
<dbReference type="EMBL" id="CP158271">
    <property type="protein sequence ID" value="XDJ92533.1"/>
    <property type="molecule type" value="Genomic_DNA"/>
</dbReference>
<evidence type="ECO:0000313" key="2">
    <source>
        <dbReference type="EMBL" id="XDJ72326.1"/>
    </source>
</evidence>
<evidence type="ECO:0000313" key="5">
    <source>
        <dbReference type="EMBL" id="XDJ91869.1"/>
    </source>
</evidence>
<evidence type="ECO:0000313" key="8">
    <source>
        <dbReference type="EMBL" id="XDJ98887.1"/>
    </source>
</evidence>
<dbReference type="EMBL" id="CP158265">
    <property type="protein sequence ID" value="XDJ77592.1"/>
    <property type="molecule type" value="Genomic_DNA"/>
</dbReference>
<evidence type="ECO:0000313" key="3">
    <source>
        <dbReference type="EMBL" id="XDJ77592.1"/>
    </source>
</evidence>
<evidence type="ECO:0000313" key="6">
    <source>
        <dbReference type="EMBL" id="XDJ92533.1"/>
    </source>
</evidence>
<dbReference type="Gene3D" id="6.10.250.2750">
    <property type="match status" value="1"/>
</dbReference>
<dbReference type="EMBL" id="CP158269">
    <property type="protein sequence ID" value="XDJ87925.1"/>
    <property type="molecule type" value="Genomic_DNA"/>
</dbReference>
<protein>
    <submittedName>
        <fullName evidence="1">Isocitrate lyase/phosphoenolpyruvate mutase family protein</fullName>
    </submittedName>
</protein>
<dbReference type="EMBL" id="CP158272">
    <property type="protein sequence ID" value="XDJ98887.1"/>
    <property type="molecule type" value="Genomic_DNA"/>
</dbReference>
<reference evidence="1" key="1">
    <citation type="submission" date="2024-05" db="EMBL/GenBank/DDBJ databases">
        <authorList>
            <person name="Luo Y.-C."/>
            <person name="Nicholds J."/>
            <person name="Mortimer T."/>
            <person name="Maboni G."/>
        </authorList>
    </citation>
    <scope>NUCLEOTIDE SEQUENCE</scope>
    <source>
        <strain evidence="7">124370</strain>
        <strain evidence="8">124566</strain>
        <strain evidence="6">124953</strain>
        <strain evidence="5">130308</strain>
        <strain evidence="4">130416</strain>
        <strain evidence="3">143769</strain>
        <strain evidence="2">143936</strain>
        <strain evidence="1">148131</strain>
    </source>
</reference>
<dbReference type="RefSeq" id="WP_368648311.1">
    <property type="nucleotide sequence ID" value="NZ_CP158258.1"/>
</dbReference>
<dbReference type="GO" id="GO:0016829">
    <property type="term" value="F:lyase activity"/>
    <property type="evidence" value="ECO:0007669"/>
    <property type="project" value="UniProtKB-KW"/>
</dbReference>
<gene>
    <name evidence="1" type="ORF">ABRY90_07760</name>
    <name evidence="6" type="ORF">ABRY95_08970</name>
    <name evidence="4" type="ORF">ABRY98_13550</name>
    <name evidence="7" type="ORF">ABRZ05_00455</name>
    <name evidence="2" type="ORF">ABRZ06_02150</name>
    <name evidence="3" type="ORF">ABRZ10_01915</name>
    <name evidence="8" type="ORF">ABRZ11_00115</name>
    <name evidence="5" type="ORF">ABRZ12_06205</name>
</gene>
<sequence length="264" mass="28177">MPTQKSEAFRALHHAPRAFIIPNPWDIGTAKLLAGMGFQALATTSAGYAYTRGLSDYQVGRDQMLAHIKELAAATDLPVSADMESGYADTLDGIAETYRLTAQAGAVGASIEDATGRADDPIFDPVEAVRALPAPFTLTARAENHLHGRSDLNDTIRRLQAYQEAGADVLYAPGLRTREEIQAVVSSVDRPVNVLMGAPGLRLSVDELSEIGVKRISVGSALSRAAFGAFLRAGREMAERGTFTFGEDAVSYADMARLLGPRPS</sequence>
<dbReference type="Pfam" id="PF13714">
    <property type="entry name" value="PEP_mutase"/>
    <property type="match status" value="1"/>
</dbReference>
<dbReference type="AlphaFoldDB" id="A0AB39DPK5"/>
<dbReference type="InterPro" id="IPR015813">
    <property type="entry name" value="Pyrv/PenolPyrv_kinase-like_dom"/>
</dbReference>
<proteinExistence type="predicted"/>
<dbReference type="CDD" id="cd00377">
    <property type="entry name" value="ICL_PEPM"/>
    <property type="match status" value="1"/>
</dbReference>
<accession>A0AB39DPK5</accession>
<organism evidence="1">
    <name type="scientific">Castellaniella ginsengisoli</name>
    <dbReference type="NCBI Taxonomy" id="546114"/>
    <lineage>
        <taxon>Bacteria</taxon>
        <taxon>Pseudomonadati</taxon>
        <taxon>Pseudomonadota</taxon>
        <taxon>Betaproteobacteria</taxon>
        <taxon>Burkholderiales</taxon>
        <taxon>Alcaligenaceae</taxon>
        <taxon>Castellaniella</taxon>
    </lineage>
</organism>
<dbReference type="EMBL" id="CP158258">
    <property type="protein sequence ID" value="XDJ57191.1"/>
    <property type="molecule type" value="Genomic_DNA"/>
</dbReference>
<dbReference type="PANTHER" id="PTHR42905:SF16">
    <property type="entry name" value="CARBOXYPHOSPHONOENOLPYRUVATE PHOSPHONOMUTASE-LIKE PROTEIN (AFU_ORTHOLOGUE AFUA_5G07230)"/>
    <property type="match status" value="1"/>
</dbReference>
<evidence type="ECO:0000313" key="7">
    <source>
        <dbReference type="EMBL" id="XDJ96238.1"/>
    </source>
</evidence>
<dbReference type="InterPro" id="IPR040442">
    <property type="entry name" value="Pyrv_kinase-like_dom_sf"/>
</dbReference>